<reference evidence="3 4" key="1">
    <citation type="submission" date="2020-04" db="EMBL/GenBank/DDBJ databases">
        <title>Chitinophaga sp. G-6-1-13 sp. nov., isolated from soil.</title>
        <authorList>
            <person name="Dahal R.H."/>
            <person name="Chaudhary D.K."/>
        </authorList>
    </citation>
    <scope>NUCLEOTIDE SEQUENCE [LARGE SCALE GENOMIC DNA]</scope>
    <source>
        <strain evidence="3 4">G-6-1-13</strain>
    </source>
</reference>
<dbReference type="RefSeq" id="WP_169226987.1">
    <property type="nucleotide sequence ID" value="NZ_JABBGC010000002.1"/>
</dbReference>
<gene>
    <name evidence="3" type="ORF">HHL17_22240</name>
</gene>
<evidence type="ECO:0000256" key="2">
    <source>
        <dbReference type="SAM" id="SignalP"/>
    </source>
</evidence>
<evidence type="ECO:0000256" key="1">
    <source>
        <dbReference type="SAM" id="MobiDB-lite"/>
    </source>
</evidence>
<comment type="caution">
    <text evidence="3">The sequence shown here is derived from an EMBL/GenBank/DDBJ whole genome shotgun (WGS) entry which is preliminary data.</text>
</comment>
<evidence type="ECO:0000313" key="4">
    <source>
        <dbReference type="Proteomes" id="UP000583266"/>
    </source>
</evidence>
<organism evidence="3 4">
    <name type="scientific">Chitinophaga fulva</name>
    <dbReference type="NCBI Taxonomy" id="2728842"/>
    <lineage>
        <taxon>Bacteria</taxon>
        <taxon>Pseudomonadati</taxon>
        <taxon>Bacteroidota</taxon>
        <taxon>Chitinophagia</taxon>
        <taxon>Chitinophagales</taxon>
        <taxon>Chitinophagaceae</taxon>
        <taxon>Chitinophaga</taxon>
    </lineage>
</organism>
<feature type="chain" id="PRO_5032452951" evidence="2">
    <location>
        <begin position="19"/>
        <end position="263"/>
    </location>
</feature>
<feature type="compositionally biased region" description="Low complexity" evidence="1">
    <location>
        <begin position="163"/>
        <end position="177"/>
    </location>
</feature>
<feature type="signal peptide" evidence="2">
    <location>
        <begin position="1"/>
        <end position="18"/>
    </location>
</feature>
<dbReference type="EMBL" id="JABBGC010000002">
    <property type="protein sequence ID" value="NML39937.1"/>
    <property type="molecule type" value="Genomic_DNA"/>
</dbReference>
<accession>A0A848GPN4</accession>
<dbReference type="AlphaFoldDB" id="A0A848GPN4"/>
<proteinExistence type="predicted"/>
<keyword evidence="4" id="KW-1185">Reference proteome</keyword>
<evidence type="ECO:0000313" key="3">
    <source>
        <dbReference type="EMBL" id="NML39937.1"/>
    </source>
</evidence>
<feature type="region of interest" description="Disordered" evidence="1">
    <location>
        <begin position="163"/>
        <end position="185"/>
    </location>
</feature>
<dbReference type="Proteomes" id="UP000583266">
    <property type="component" value="Unassembled WGS sequence"/>
</dbReference>
<protein>
    <submittedName>
        <fullName evidence="3">Uncharacterized protein</fullName>
    </submittedName>
</protein>
<name>A0A848GPN4_9BACT</name>
<sequence>MKRFALLFLVMFSVSGYAQNTINNYKYVLIPERFDFSREDNQYGLNTLAKMLLEEKGFTAYFDNTDLPKELAGNKCNALKAEVTQRKALFATNLTLVLKDCQGNIIFKSKEGKSREKEFNTSYNMAMRDAFASLKDEPYTYNGTTHARTEVVATPAPAPVAAAPAPTPAPVASTTAPAPAPAPATPTVKDAAGTLYAQAIANGYQLIDTAPKIVLTLLKTSMQDCFIAENGAVHGLVVKRNGDWYFEHYKDNQLVAEKLLIKF</sequence>
<keyword evidence="2" id="KW-0732">Signal</keyword>